<protein>
    <submittedName>
        <fullName evidence="2">Uncharacterized protein</fullName>
    </submittedName>
</protein>
<evidence type="ECO:0000313" key="3">
    <source>
        <dbReference type="Proteomes" id="UP000481876"/>
    </source>
</evidence>
<dbReference type="AlphaFoldDB" id="A0A6L3Z0P8"/>
<proteinExistence type="predicted"/>
<reference evidence="2 3" key="1">
    <citation type="submission" date="2019-09" db="EMBL/GenBank/DDBJ databases">
        <title>Taxonomic organization of the family Brucellaceae based on a phylogenomic approach.</title>
        <authorList>
            <person name="Leclercq S."/>
            <person name="Cloeckaert A."/>
            <person name="Zygmunt M.S."/>
        </authorList>
    </citation>
    <scope>NUCLEOTIDE SEQUENCE [LARGE SCALE GENOMIC DNA]</scope>
    <source>
        <strain evidence="2 3">LMG 3313</strain>
    </source>
</reference>
<sequence length="104" mass="10990">MKKTNKRLPPAAGKGRPKGAVNKTTAVLKDAILKAGEDAGNKVGNGGLVSYLAFQATENPTSFMTLLGKVLPLQVAGDPEQPFEAITRIEIVPMVAGERQDDDD</sequence>
<accession>A0A6L3Z0P8</accession>
<organism evidence="2 3">
    <name type="scientific">Brucella anthropi</name>
    <name type="common">Ochrobactrum anthropi</name>
    <dbReference type="NCBI Taxonomy" id="529"/>
    <lineage>
        <taxon>Bacteria</taxon>
        <taxon>Pseudomonadati</taxon>
        <taxon>Pseudomonadota</taxon>
        <taxon>Alphaproteobacteria</taxon>
        <taxon>Hyphomicrobiales</taxon>
        <taxon>Brucellaceae</taxon>
        <taxon>Brucella/Ochrobactrum group</taxon>
        <taxon>Brucella</taxon>
    </lineage>
</organism>
<feature type="region of interest" description="Disordered" evidence="1">
    <location>
        <begin position="1"/>
        <end position="20"/>
    </location>
</feature>
<gene>
    <name evidence="2" type="ORF">F9L04_21770</name>
</gene>
<name>A0A6L3Z0P8_BRUAN</name>
<evidence type="ECO:0000313" key="2">
    <source>
        <dbReference type="EMBL" id="KAB2763097.1"/>
    </source>
</evidence>
<evidence type="ECO:0000256" key="1">
    <source>
        <dbReference type="SAM" id="MobiDB-lite"/>
    </source>
</evidence>
<comment type="caution">
    <text evidence="2">The sequence shown here is derived from an EMBL/GenBank/DDBJ whole genome shotgun (WGS) entry which is preliminary data.</text>
</comment>
<dbReference type="EMBL" id="WBWS01000028">
    <property type="protein sequence ID" value="KAB2763097.1"/>
    <property type="molecule type" value="Genomic_DNA"/>
</dbReference>
<dbReference type="Proteomes" id="UP000481876">
    <property type="component" value="Unassembled WGS sequence"/>
</dbReference>